<dbReference type="InterPro" id="IPR002372">
    <property type="entry name" value="PQQ_rpt_dom"/>
</dbReference>
<dbReference type="AlphaFoldDB" id="A0A5C5ZGT9"/>
<evidence type="ECO:0000313" key="3">
    <source>
        <dbReference type="Proteomes" id="UP000316213"/>
    </source>
</evidence>
<name>A0A5C5ZGT9_9BACT</name>
<organism evidence="2 3">
    <name type="scientific">Neorhodopirellula pilleata</name>
    <dbReference type="NCBI Taxonomy" id="2714738"/>
    <lineage>
        <taxon>Bacteria</taxon>
        <taxon>Pseudomonadati</taxon>
        <taxon>Planctomycetota</taxon>
        <taxon>Planctomycetia</taxon>
        <taxon>Pirellulales</taxon>
        <taxon>Pirellulaceae</taxon>
        <taxon>Neorhodopirellula</taxon>
    </lineage>
</organism>
<reference evidence="2 3" key="1">
    <citation type="submission" date="2019-02" db="EMBL/GenBank/DDBJ databases">
        <title>Deep-cultivation of Planctomycetes and their phenomic and genomic characterization uncovers novel biology.</title>
        <authorList>
            <person name="Wiegand S."/>
            <person name="Jogler M."/>
            <person name="Boedeker C."/>
            <person name="Pinto D."/>
            <person name="Vollmers J."/>
            <person name="Rivas-Marin E."/>
            <person name="Kohn T."/>
            <person name="Peeters S.H."/>
            <person name="Heuer A."/>
            <person name="Rast P."/>
            <person name="Oberbeckmann S."/>
            <person name="Bunk B."/>
            <person name="Jeske O."/>
            <person name="Meyerdierks A."/>
            <person name="Storesund J.E."/>
            <person name="Kallscheuer N."/>
            <person name="Luecker S."/>
            <person name="Lage O.M."/>
            <person name="Pohl T."/>
            <person name="Merkel B.J."/>
            <person name="Hornburger P."/>
            <person name="Mueller R.-W."/>
            <person name="Bruemmer F."/>
            <person name="Labrenz M."/>
            <person name="Spormann A.M."/>
            <person name="Op Den Camp H."/>
            <person name="Overmann J."/>
            <person name="Amann R."/>
            <person name="Jetten M.S.M."/>
            <person name="Mascher T."/>
            <person name="Medema M.H."/>
            <person name="Devos D.P."/>
            <person name="Kaster A.-K."/>
            <person name="Ovreas L."/>
            <person name="Rohde M."/>
            <person name="Galperin M.Y."/>
            <person name="Jogler C."/>
        </authorList>
    </citation>
    <scope>NUCLEOTIDE SEQUENCE [LARGE SCALE GENOMIC DNA]</scope>
    <source>
        <strain evidence="2 3">Pla100</strain>
    </source>
</reference>
<dbReference type="PANTHER" id="PTHR34512:SF30">
    <property type="entry name" value="OUTER MEMBRANE PROTEIN ASSEMBLY FACTOR BAMB"/>
    <property type="match status" value="1"/>
</dbReference>
<protein>
    <submittedName>
        <fullName evidence="2">Outer membrane biogenesis protein BamB</fullName>
    </submittedName>
</protein>
<evidence type="ECO:0000313" key="2">
    <source>
        <dbReference type="EMBL" id="TWT86081.1"/>
    </source>
</evidence>
<accession>A0A5C5ZGT9</accession>
<gene>
    <name evidence="2" type="ORF">Pla100_62060</name>
</gene>
<sequence>MPLVEPTVVDQPDTDAVTAARANQSTLSDTEEDQGWPALFGPDRTSSVDAAWNPIWSSNGPKVLWETEVGTGYGSPVALGGLVVFSHRLADEEIVQCHDALTGTKIWDYRHSTSVKCEFEYSDGPYSTPLIEPDRRRVFVVSGEGRLSCVELDTGEHVWTRDFPTEYELEPGEFPVGATPFLDGNRLIHNLGAGEKGAGIVALDAENGATLWEATDHGAAYCSPLVAKIHDQRFLFVFTDRGLVCLDPDTGIKDWEYPHFSRAPLSYNAVSPLVFQDKVLIVTGPGPGAVCVQIKQDRTFEEVWKNRRVINCQYNTLMLRDGLVYSFTSAGQGGAELRCVEFATGKLRWRYHSVLRRGQGLIAGDALLLLGERGHLASLACTPDEPRVLSFTQEPLMSDPCYCSPALSNGILFLKDEERVVALDVRPLAEP</sequence>
<evidence type="ECO:0000259" key="1">
    <source>
        <dbReference type="Pfam" id="PF13360"/>
    </source>
</evidence>
<dbReference type="Proteomes" id="UP000316213">
    <property type="component" value="Unassembled WGS sequence"/>
</dbReference>
<dbReference type="Pfam" id="PF13360">
    <property type="entry name" value="PQQ_2"/>
    <property type="match status" value="1"/>
</dbReference>
<dbReference type="EMBL" id="SJPM01000043">
    <property type="protein sequence ID" value="TWT86081.1"/>
    <property type="molecule type" value="Genomic_DNA"/>
</dbReference>
<comment type="caution">
    <text evidence="2">The sequence shown here is derived from an EMBL/GenBank/DDBJ whole genome shotgun (WGS) entry which is preliminary data.</text>
</comment>
<dbReference type="SUPFAM" id="SSF50998">
    <property type="entry name" value="Quinoprotein alcohol dehydrogenase-like"/>
    <property type="match status" value="1"/>
</dbReference>
<proteinExistence type="predicted"/>
<dbReference type="InterPro" id="IPR015943">
    <property type="entry name" value="WD40/YVTN_repeat-like_dom_sf"/>
</dbReference>
<dbReference type="InterPro" id="IPR011047">
    <property type="entry name" value="Quinoprotein_ADH-like_sf"/>
</dbReference>
<keyword evidence="3" id="KW-1185">Reference proteome</keyword>
<feature type="domain" description="Pyrrolo-quinoline quinone repeat" evidence="1">
    <location>
        <begin position="92"/>
        <end position="351"/>
    </location>
</feature>
<dbReference type="PANTHER" id="PTHR34512">
    <property type="entry name" value="CELL SURFACE PROTEIN"/>
    <property type="match status" value="1"/>
</dbReference>
<dbReference type="Gene3D" id="2.130.10.10">
    <property type="entry name" value="YVTN repeat-like/Quinoprotein amine dehydrogenase"/>
    <property type="match status" value="1"/>
</dbReference>